<keyword evidence="2" id="KW-1185">Reference proteome</keyword>
<sequence>MFRRHRHPCAVAATAHARGLALVFGRGRAASLQLRVGPKHQPEALWRDSLVWVQEDFRAVVERLKTGSTPPKNLPTPGRSFASVKGCCRCNPRFIRTVHQLINTPLLRASQASCFAATNCAQLCNSKIILFVDKRLRLISPLANSPECEAAIPRRANHCQRAGALLPPGCQQSGLYYCQLINNCQALIDKSCLAVVAKRELKQPASGQWARCRRSHRWDGPARESAAWAC</sequence>
<dbReference type="AlphaFoldDB" id="A0A517Y6G5"/>
<reference evidence="1 2" key="1">
    <citation type="submission" date="2019-02" db="EMBL/GenBank/DDBJ databases">
        <title>Deep-cultivation of Planctomycetes and their phenomic and genomic characterization uncovers novel biology.</title>
        <authorList>
            <person name="Wiegand S."/>
            <person name="Jogler M."/>
            <person name="Boedeker C."/>
            <person name="Pinto D."/>
            <person name="Vollmers J."/>
            <person name="Rivas-Marin E."/>
            <person name="Kohn T."/>
            <person name="Peeters S.H."/>
            <person name="Heuer A."/>
            <person name="Rast P."/>
            <person name="Oberbeckmann S."/>
            <person name="Bunk B."/>
            <person name="Jeske O."/>
            <person name="Meyerdierks A."/>
            <person name="Storesund J.E."/>
            <person name="Kallscheuer N."/>
            <person name="Luecker S."/>
            <person name="Lage O.M."/>
            <person name="Pohl T."/>
            <person name="Merkel B.J."/>
            <person name="Hornburger P."/>
            <person name="Mueller R.-W."/>
            <person name="Bruemmer F."/>
            <person name="Labrenz M."/>
            <person name="Spormann A.M."/>
            <person name="Op den Camp H."/>
            <person name="Overmann J."/>
            <person name="Amann R."/>
            <person name="Jetten M.S.M."/>
            <person name="Mascher T."/>
            <person name="Medema M.H."/>
            <person name="Devos D.P."/>
            <person name="Kaster A.-K."/>
            <person name="Ovreas L."/>
            <person name="Rohde M."/>
            <person name="Galperin M.Y."/>
            <person name="Jogler C."/>
        </authorList>
    </citation>
    <scope>NUCLEOTIDE SEQUENCE [LARGE SCALE GENOMIC DNA]</scope>
    <source>
        <strain evidence="1 2">ETA_A8</strain>
    </source>
</reference>
<protein>
    <submittedName>
        <fullName evidence="1">Uncharacterized protein</fullName>
    </submittedName>
</protein>
<dbReference type="KEGG" id="aagg:ETAA8_07920"/>
<dbReference type="EMBL" id="CP036274">
    <property type="protein sequence ID" value="QDU25722.1"/>
    <property type="molecule type" value="Genomic_DNA"/>
</dbReference>
<proteinExistence type="predicted"/>
<name>A0A517Y6G5_9BACT</name>
<evidence type="ECO:0000313" key="1">
    <source>
        <dbReference type="EMBL" id="QDU25722.1"/>
    </source>
</evidence>
<organism evidence="1 2">
    <name type="scientific">Anatilimnocola aggregata</name>
    <dbReference type="NCBI Taxonomy" id="2528021"/>
    <lineage>
        <taxon>Bacteria</taxon>
        <taxon>Pseudomonadati</taxon>
        <taxon>Planctomycetota</taxon>
        <taxon>Planctomycetia</taxon>
        <taxon>Pirellulales</taxon>
        <taxon>Pirellulaceae</taxon>
        <taxon>Anatilimnocola</taxon>
    </lineage>
</organism>
<evidence type="ECO:0000313" key="2">
    <source>
        <dbReference type="Proteomes" id="UP000315017"/>
    </source>
</evidence>
<dbReference type="Proteomes" id="UP000315017">
    <property type="component" value="Chromosome"/>
</dbReference>
<accession>A0A517Y6G5</accession>
<gene>
    <name evidence="1" type="ORF">ETAA8_07920</name>
</gene>